<comment type="caution">
    <text evidence="2">The sequence shown here is derived from an EMBL/GenBank/DDBJ whole genome shotgun (WGS) entry which is preliminary data.</text>
</comment>
<organism evidence="2 3">
    <name type="scientific">Streptomyces griseoloalbus</name>
    <dbReference type="NCBI Taxonomy" id="67303"/>
    <lineage>
        <taxon>Bacteria</taxon>
        <taxon>Bacillati</taxon>
        <taxon>Actinomycetota</taxon>
        <taxon>Actinomycetes</taxon>
        <taxon>Kitasatosporales</taxon>
        <taxon>Streptomycetaceae</taxon>
        <taxon>Streptomyces</taxon>
    </lineage>
</organism>
<dbReference type="Proteomes" id="UP000568022">
    <property type="component" value="Unassembled WGS sequence"/>
</dbReference>
<name>A0A7W8BP64_9ACTN</name>
<dbReference type="AlphaFoldDB" id="A0A7W8BP64"/>
<accession>A0A7W8BP64</accession>
<proteinExistence type="predicted"/>
<sequence length="53" mass="5650">MGGELRVSTAGEADGERTPPWQLKGDTTAKAEFVGPNCGLCATDWDVLRKNLS</sequence>
<evidence type="ECO:0000313" key="2">
    <source>
        <dbReference type="EMBL" id="MBB5126417.1"/>
    </source>
</evidence>
<evidence type="ECO:0000313" key="3">
    <source>
        <dbReference type="Proteomes" id="UP000568022"/>
    </source>
</evidence>
<gene>
    <name evidence="2" type="ORF">FHS32_003154</name>
</gene>
<keyword evidence="3" id="KW-1185">Reference proteome</keyword>
<protein>
    <submittedName>
        <fullName evidence="2">Uncharacterized protein</fullName>
    </submittedName>
</protein>
<reference evidence="2 3" key="1">
    <citation type="submission" date="2020-08" db="EMBL/GenBank/DDBJ databases">
        <title>Genomic Encyclopedia of Type Strains, Phase III (KMG-III): the genomes of soil and plant-associated and newly described type strains.</title>
        <authorList>
            <person name="Whitman W."/>
        </authorList>
    </citation>
    <scope>NUCLEOTIDE SEQUENCE [LARGE SCALE GENOMIC DNA]</scope>
    <source>
        <strain evidence="2 3">CECT 3226</strain>
    </source>
</reference>
<feature type="region of interest" description="Disordered" evidence="1">
    <location>
        <begin position="1"/>
        <end position="28"/>
    </location>
</feature>
<dbReference type="EMBL" id="JACHJE010000006">
    <property type="protein sequence ID" value="MBB5126417.1"/>
    <property type="molecule type" value="Genomic_DNA"/>
</dbReference>
<evidence type="ECO:0000256" key="1">
    <source>
        <dbReference type="SAM" id="MobiDB-lite"/>
    </source>
</evidence>